<evidence type="ECO:0000313" key="2">
    <source>
        <dbReference type="EMBL" id="MFB9072929.1"/>
    </source>
</evidence>
<comment type="caution">
    <text evidence="2">The sequence shown here is derived from an EMBL/GenBank/DDBJ whole genome shotgun (WGS) entry which is preliminary data.</text>
</comment>
<protein>
    <submittedName>
        <fullName evidence="2">Uncharacterized protein</fullName>
    </submittedName>
</protein>
<dbReference type="EMBL" id="JBHMFI010000001">
    <property type="protein sequence ID" value="MFB9072929.1"/>
    <property type="molecule type" value="Genomic_DNA"/>
</dbReference>
<name>A0ABV5G1X2_9MICC</name>
<dbReference type="Proteomes" id="UP001589575">
    <property type="component" value="Unassembled WGS sequence"/>
</dbReference>
<accession>A0ABV5G1X2</accession>
<evidence type="ECO:0000313" key="3">
    <source>
        <dbReference type="Proteomes" id="UP001589575"/>
    </source>
</evidence>
<keyword evidence="3" id="KW-1185">Reference proteome</keyword>
<proteinExistence type="predicted"/>
<organism evidence="2 3">
    <name type="scientific">Citricoccus parietis</name>
    <dbReference type="NCBI Taxonomy" id="592307"/>
    <lineage>
        <taxon>Bacteria</taxon>
        <taxon>Bacillati</taxon>
        <taxon>Actinomycetota</taxon>
        <taxon>Actinomycetes</taxon>
        <taxon>Micrococcales</taxon>
        <taxon>Micrococcaceae</taxon>
        <taxon>Citricoccus</taxon>
    </lineage>
</organism>
<reference evidence="2 3" key="1">
    <citation type="submission" date="2024-09" db="EMBL/GenBank/DDBJ databases">
        <authorList>
            <person name="Sun Q."/>
            <person name="Mori K."/>
        </authorList>
    </citation>
    <scope>NUCLEOTIDE SEQUENCE [LARGE SCALE GENOMIC DNA]</scope>
    <source>
        <strain evidence="2 3">CCM 7609</strain>
    </source>
</reference>
<sequence>MVLGGRGGPQRRSQRRPLGLLLRQVQPPLGGEPVGTTAGADYLYRDWSPVCPQEAGRVNLVNLEEHQRRSASRSSATLASDSAPRARARCAVAVAMAR</sequence>
<evidence type="ECO:0000256" key="1">
    <source>
        <dbReference type="SAM" id="MobiDB-lite"/>
    </source>
</evidence>
<feature type="compositionally biased region" description="Low complexity" evidence="1">
    <location>
        <begin position="72"/>
        <end position="86"/>
    </location>
</feature>
<feature type="region of interest" description="Disordered" evidence="1">
    <location>
        <begin position="65"/>
        <end position="86"/>
    </location>
</feature>
<gene>
    <name evidence="2" type="ORF">ACFFX0_17665</name>
</gene>